<dbReference type="STRING" id="201973.SAMN04488025_106136"/>
<keyword evidence="5" id="KW-0597">Phosphoprotein</keyword>
<dbReference type="InterPro" id="IPR044492">
    <property type="entry name" value="P_typ_ATPase_HD_dom"/>
</dbReference>
<evidence type="ECO:0000256" key="4">
    <source>
        <dbReference type="ARBA" id="ARBA00022539"/>
    </source>
</evidence>
<reference evidence="16 17" key="1">
    <citation type="submission" date="2016-10" db="EMBL/GenBank/DDBJ databases">
        <authorList>
            <person name="de Groot N.N."/>
        </authorList>
    </citation>
    <scope>NUCLEOTIDE SEQUENCE [LARGE SCALE GENOMIC DNA]</scope>
    <source>
        <strain evidence="16 17">DSM 44945</strain>
    </source>
</reference>
<feature type="domain" description="P-type ATPase A" evidence="15">
    <location>
        <begin position="168"/>
        <end position="267"/>
    </location>
</feature>
<feature type="transmembrane region" description="Helical" evidence="14">
    <location>
        <begin position="318"/>
        <end position="342"/>
    </location>
</feature>
<evidence type="ECO:0000256" key="12">
    <source>
        <dbReference type="ARBA" id="ARBA00039103"/>
    </source>
</evidence>
<evidence type="ECO:0000256" key="2">
    <source>
        <dbReference type="ARBA" id="ARBA00006024"/>
    </source>
</evidence>
<comment type="similarity">
    <text evidence="2 14">Belongs to the cation transport ATPase (P-type) (TC 3.A.3) family. Type IB subfamily.</text>
</comment>
<evidence type="ECO:0000256" key="10">
    <source>
        <dbReference type="ARBA" id="ARBA00023065"/>
    </source>
</evidence>
<dbReference type="PANTHER" id="PTHR48085">
    <property type="entry name" value="CADMIUM/ZINC-TRANSPORTING ATPASE HMA2-RELATED"/>
    <property type="match status" value="1"/>
</dbReference>
<evidence type="ECO:0000313" key="17">
    <source>
        <dbReference type="Proteomes" id="UP000198661"/>
    </source>
</evidence>
<dbReference type="PANTHER" id="PTHR48085:SF5">
    <property type="entry name" value="CADMIUM_ZINC-TRANSPORTING ATPASE HMA4-RELATED"/>
    <property type="match status" value="1"/>
</dbReference>
<dbReference type="InterPro" id="IPR023214">
    <property type="entry name" value="HAD_sf"/>
</dbReference>
<evidence type="ECO:0000256" key="1">
    <source>
        <dbReference type="ARBA" id="ARBA00004651"/>
    </source>
</evidence>
<dbReference type="Gene3D" id="2.70.150.10">
    <property type="entry name" value="Calcium-transporting ATPase, cytoplasmic transduction domain A"/>
    <property type="match status" value="1"/>
</dbReference>
<dbReference type="GO" id="GO:0008551">
    <property type="term" value="F:P-type cadmium transporter activity"/>
    <property type="evidence" value="ECO:0007669"/>
    <property type="project" value="UniProtKB-EC"/>
</dbReference>
<accession>A0A1I2M6T8</accession>
<evidence type="ECO:0000256" key="14">
    <source>
        <dbReference type="RuleBase" id="RU362081"/>
    </source>
</evidence>
<dbReference type="Pfam" id="PF00122">
    <property type="entry name" value="E1-E2_ATPase"/>
    <property type="match status" value="1"/>
</dbReference>
<evidence type="ECO:0000256" key="6">
    <source>
        <dbReference type="ARBA" id="ARBA00022692"/>
    </source>
</evidence>
<keyword evidence="10" id="KW-0406">Ion transport</keyword>
<evidence type="ECO:0000256" key="5">
    <source>
        <dbReference type="ARBA" id="ARBA00022553"/>
    </source>
</evidence>
<comment type="catalytic activity">
    <reaction evidence="13">
        <text>Cd(2+)(in) + ATP + H2O = Cd(2+)(out) + ADP + phosphate + H(+)</text>
        <dbReference type="Rhea" id="RHEA:12132"/>
        <dbReference type="ChEBI" id="CHEBI:15377"/>
        <dbReference type="ChEBI" id="CHEBI:15378"/>
        <dbReference type="ChEBI" id="CHEBI:30616"/>
        <dbReference type="ChEBI" id="CHEBI:43474"/>
        <dbReference type="ChEBI" id="CHEBI:48775"/>
        <dbReference type="ChEBI" id="CHEBI:456216"/>
        <dbReference type="EC" id="7.2.2.21"/>
    </reaction>
</comment>
<dbReference type="InterPro" id="IPR023298">
    <property type="entry name" value="ATPase_P-typ_TM_dom_sf"/>
</dbReference>
<feature type="transmembrane region" description="Helical" evidence="14">
    <location>
        <begin position="62"/>
        <end position="79"/>
    </location>
</feature>
<evidence type="ECO:0000259" key="15">
    <source>
        <dbReference type="Pfam" id="PF00122"/>
    </source>
</evidence>
<dbReference type="NCBIfam" id="TIGR01511">
    <property type="entry name" value="ATPase-IB1_Cu"/>
    <property type="match status" value="1"/>
</dbReference>
<keyword evidence="7 14" id="KW-0479">Metal-binding</keyword>
<evidence type="ECO:0000256" key="8">
    <source>
        <dbReference type="ARBA" id="ARBA00022967"/>
    </source>
</evidence>
<dbReference type="Gene3D" id="3.40.50.1000">
    <property type="entry name" value="HAD superfamily/HAD-like"/>
    <property type="match status" value="1"/>
</dbReference>
<dbReference type="SUPFAM" id="SSF81665">
    <property type="entry name" value="Calcium ATPase, transmembrane domain M"/>
    <property type="match status" value="1"/>
</dbReference>
<dbReference type="SUPFAM" id="SSF81653">
    <property type="entry name" value="Calcium ATPase, transduction domain A"/>
    <property type="match status" value="1"/>
</dbReference>
<dbReference type="InterPro" id="IPR008250">
    <property type="entry name" value="ATPase_P-typ_transduc_dom_A_sf"/>
</dbReference>
<protein>
    <recommendedName>
        <fullName evidence="12">Cd(2+)-exporting ATPase</fullName>
        <ecNumber evidence="12">7.2.2.21</ecNumber>
    </recommendedName>
</protein>
<sequence length="675" mass="72161">MKQVPGVVDARVNFGASKITIVGKRLSPAEINRLGAFDDIRVVREDEERNAHFWLGNRQVRLTALSLGFLLLALLSQGLDAPSPLTIGLFLLATAVGGWETARKGFPGLLKLRFDMNTLMTVAVAGAVAIGYWEEAAVVAFLFGVSETLQAYTVDRARRSLKSLTEWAPREAVVLRGGKERVLPVEEVAIGDIMRVKPGEKLAMDGVVVAGRSTVNRAAITGESVPVPVEPGGEVFAGSINGEGALEVRVTKRAEDTTLARIIALVEEAQEQRAPTQAFVDRFAKYYTPAIILLAFGMALIPPLVFRASWLSSVYDALALLIVACPCALVVSTPVAVVSAIGNAAHRGVLIKGGLHLENLGSLKAIAFDKTGTLTRGQPVVAEIIPCGEVSELEALAIAAAMESRSEHPLARAIVERAREKNAPSKEAREFEAIPGLGARAVVDGKTYWIGSPRLFEEMGAPMEGIRPVLENQQRRGRTAVLLGDSREVAALFALADAVRDSAKQAISQLKRMGMEKTVMLTGDHAATARAVAGAVGVDEYRAELLPEGKVEAVKELENAYRRIGMVGDGINDAPALAVATTGIAMGGAGTDAALETADIVLMADDLSKLPFTVRLSRAALRIIKQNIAFSLITKFAAVYLVFPGWLTLWLAIFADMGATLLVTLNSLRLMRIRP</sequence>
<keyword evidence="3" id="KW-0813">Transport</keyword>
<dbReference type="Gene3D" id="3.40.1110.10">
    <property type="entry name" value="Calcium-transporting ATPase, cytoplasmic domain N"/>
    <property type="match status" value="1"/>
</dbReference>
<keyword evidence="8" id="KW-1278">Translocase</keyword>
<dbReference type="SFLD" id="SFLDS00003">
    <property type="entry name" value="Haloacid_Dehalogenase"/>
    <property type="match status" value="1"/>
</dbReference>
<dbReference type="Pfam" id="PF00702">
    <property type="entry name" value="Hydrolase"/>
    <property type="match status" value="1"/>
</dbReference>
<dbReference type="NCBIfam" id="TIGR01512">
    <property type="entry name" value="ATPase-IB2_Cd"/>
    <property type="match status" value="1"/>
</dbReference>
<keyword evidence="14" id="KW-0547">Nucleotide-binding</keyword>
<evidence type="ECO:0000256" key="9">
    <source>
        <dbReference type="ARBA" id="ARBA00022989"/>
    </source>
</evidence>
<dbReference type="PROSITE" id="PS00154">
    <property type="entry name" value="ATPASE_E1_E2"/>
    <property type="match status" value="1"/>
</dbReference>
<feature type="transmembrane region" description="Helical" evidence="14">
    <location>
        <begin position="623"/>
        <end position="643"/>
    </location>
</feature>
<dbReference type="NCBIfam" id="TIGR01494">
    <property type="entry name" value="ATPase_P-type"/>
    <property type="match status" value="1"/>
</dbReference>
<dbReference type="EC" id="7.2.2.21" evidence="12"/>
<keyword evidence="17" id="KW-1185">Reference proteome</keyword>
<dbReference type="InterPro" id="IPR018303">
    <property type="entry name" value="ATPase_P-typ_P_site"/>
</dbReference>
<dbReference type="InterPro" id="IPR027256">
    <property type="entry name" value="P-typ_ATPase_IB"/>
</dbReference>
<dbReference type="PRINTS" id="PR00119">
    <property type="entry name" value="CATATPASE"/>
</dbReference>
<dbReference type="SFLD" id="SFLDG00002">
    <property type="entry name" value="C1.7:_P-type_atpase_like"/>
    <property type="match status" value="1"/>
</dbReference>
<dbReference type="InterPro" id="IPR036412">
    <property type="entry name" value="HAD-like_sf"/>
</dbReference>
<dbReference type="NCBIfam" id="TIGR01525">
    <property type="entry name" value="ATPase-IB_hvy"/>
    <property type="match status" value="1"/>
</dbReference>
<dbReference type="InterPro" id="IPR001757">
    <property type="entry name" value="P_typ_ATPase"/>
</dbReference>
<gene>
    <name evidence="16" type="ORF">SAMN04488025_106136</name>
</gene>
<evidence type="ECO:0000256" key="13">
    <source>
        <dbReference type="ARBA" id="ARBA00049338"/>
    </source>
</evidence>
<dbReference type="InterPro" id="IPR051014">
    <property type="entry name" value="Cation_Transport_ATPase_IB"/>
</dbReference>
<dbReference type="InterPro" id="IPR023299">
    <property type="entry name" value="ATPase_P-typ_cyto_dom_N"/>
</dbReference>
<keyword evidence="4" id="KW-0104">Cadmium</keyword>
<keyword evidence="9 14" id="KW-1133">Transmembrane helix</keyword>
<keyword evidence="14" id="KW-0067">ATP-binding</keyword>
<name>A0A1I2M6T8_9BACL</name>
<evidence type="ECO:0000256" key="3">
    <source>
        <dbReference type="ARBA" id="ARBA00022448"/>
    </source>
</evidence>
<dbReference type="GO" id="GO:0046872">
    <property type="term" value="F:metal ion binding"/>
    <property type="evidence" value="ECO:0007669"/>
    <property type="project" value="UniProtKB-KW"/>
</dbReference>
<organism evidence="16 17">
    <name type="scientific">Planifilum fulgidum</name>
    <dbReference type="NCBI Taxonomy" id="201973"/>
    <lineage>
        <taxon>Bacteria</taxon>
        <taxon>Bacillati</taxon>
        <taxon>Bacillota</taxon>
        <taxon>Bacilli</taxon>
        <taxon>Bacillales</taxon>
        <taxon>Thermoactinomycetaceae</taxon>
        <taxon>Planifilum</taxon>
    </lineage>
</organism>
<dbReference type="Proteomes" id="UP000198661">
    <property type="component" value="Unassembled WGS sequence"/>
</dbReference>
<dbReference type="EMBL" id="FOOK01000006">
    <property type="protein sequence ID" value="SFF84921.1"/>
    <property type="molecule type" value="Genomic_DNA"/>
</dbReference>
<keyword evidence="14" id="KW-1003">Cell membrane</keyword>
<comment type="subcellular location">
    <subcellularLocation>
        <location evidence="1">Cell membrane</location>
        <topology evidence="1">Multi-pass membrane protein</topology>
    </subcellularLocation>
</comment>
<proteinExistence type="inferred from homology"/>
<dbReference type="InterPro" id="IPR059000">
    <property type="entry name" value="ATPase_P-type_domA"/>
</dbReference>
<keyword evidence="6 14" id="KW-0812">Transmembrane</keyword>
<dbReference type="SFLD" id="SFLDF00027">
    <property type="entry name" value="p-type_atpase"/>
    <property type="match status" value="1"/>
</dbReference>
<evidence type="ECO:0000256" key="11">
    <source>
        <dbReference type="ARBA" id="ARBA00023136"/>
    </source>
</evidence>
<dbReference type="GO" id="GO:0005524">
    <property type="term" value="F:ATP binding"/>
    <property type="evidence" value="ECO:0007669"/>
    <property type="project" value="UniProtKB-UniRule"/>
</dbReference>
<evidence type="ECO:0000256" key="7">
    <source>
        <dbReference type="ARBA" id="ARBA00022723"/>
    </source>
</evidence>
<dbReference type="SUPFAM" id="SSF56784">
    <property type="entry name" value="HAD-like"/>
    <property type="match status" value="1"/>
</dbReference>
<feature type="transmembrane region" description="Helical" evidence="14">
    <location>
        <begin position="286"/>
        <end position="306"/>
    </location>
</feature>
<dbReference type="AlphaFoldDB" id="A0A1I2M6T8"/>
<evidence type="ECO:0000313" key="16">
    <source>
        <dbReference type="EMBL" id="SFF84921.1"/>
    </source>
</evidence>
<dbReference type="FunFam" id="2.70.150.10:FF:000002">
    <property type="entry name" value="Copper-transporting ATPase 1, putative"/>
    <property type="match status" value="1"/>
</dbReference>
<dbReference type="GO" id="GO:0016887">
    <property type="term" value="F:ATP hydrolysis activity"/>
    <property type="evidence" value="ECO:0007669"/>
    <property type="project" value="InterPro"/>
</dbReference>
<dbReference type="GO" id="GO:0005886">
    <property type="term" value="C:plasma membrane"/>
    <property type="evidence" value="ECO:0007669"/>
    <property type="project" value="UniProtKB-SubCell"/>
</dbReference>
<dbReference type="PRINTS" id="PR00941">
    <property type="entry name" value="CDATPASE"/>
</dbReference>
<keyword evidence="11 14" id="KW-0472">Membrane</keyword>